<keyword evidence="5" id="KW-0677">Repeat</keyword>
<dbReference type="SUPFAM" id="SSF56112">
    <property type="entry name" value="Protein kinase-like (PK-like)"/>
    <property type="match status" value="1"/>
</dbReference>
<dbReference type="Pfam" id="PF08263">
    <property type="entry name" value="LRRNT_2"/>
    <property type="match status" value="1"/>
</dbReference>
<dbReference type="InterPro" id="IPR046959">
    <property type="entry name" value="PRK1-6/SRF4-like"/>
</dbReference>
<dbReference type="InterPro" id="IPR000719">
    <property type="entry name" value="Prot_kinase_dom"/>
</dbReference>
<evidence type="ECO:0000256" key="5">
    <source>
        <dbReference type="ARBA" id="ARBA00022737"/>
    </source>
</evidence>
<keyword evidence="8" id="KW-0675">Receptor</keyword>
<proteinExistence type="predicted"/>
<evidence type="ECO:0000256" key="3">
    <source>
        <dbReference type="ARBA" id="ARBA00022692"/>
    </source>
</evidence>
<evidence type="ECO:0000256" key="9">
    <source>
        <dbReference type="SAM" id="MobiDB-lite"/>
    </source>
</evidence>
<dbReference type="InterPro" id="IPR013210">
    <property type="entry name" value="LRR_N_plant-typ"/>
</dbReference>
<dbReference type="GO" id="GO:0005524">
    <property type="term" value="F:ATP binding"/>
    <property type="evidence" value="ECO:0007669"/>
    <property type="project" value="InterPro"/>
</dbReference>
<dbReference type="Gene3D" id="3.80.10.10">
    <property type="entry name" value="Ribonuclease Inhibitor"/>
    <property type="match status" value="2"/>
</dbReference>
<dbReference type="Pfam" id="PF00560">
    <property type="entry name" value="LRR_1"/>
    <property type="match status" value="3"/>
</dbReference>
<dbReference type="FunFam" id="3.30.200.20:FF:000125">
    <property type="entry name" value="Protein STRUBBELIG-RECEPTOR FAMILY 8"/>
    <property type="match status" value="1"/>
</dbReference>
<dbReference type="InterPro" id="IPR001245">
    <property type="entry name" value="Ser-Thr/Tyr_kinase_cat_dom"/>
</dbReference>
<dbReference type="GO" id="GO:0016020">
    <property type="term" value="C:membrane"/>
    <property type="evidence" value="ECO:0007669"/>
    <property type="project" value="UniProtKB-SubCell"/>
</dbReference>
<dbReference type="PANTHER" id="PTHR48007:SF22">
    <property type="entry name" value="PROTEIN STRUBBELIG-RECEPTOR FAMILY 3-LIKE ISOFORM X1"/>
    <property type="match status" value="1"/>
</dbReference>
<dbReference type="SUPFAM" id="SSF52058">
    <property type="entry name" value="L domain-like"/>
    <property type="match status" value="1"/>
</dbReference>
<dbReference type="AlphaFoldDB" id="A0A9D4UG77"/>
<evidence type="ECO:0000256" key="4">
    <source>
        <dbReference type="ARBA" id="ARBA00022729"/>
    </source>
</evidence>
<feature type="compositionally biased region" description="Pro residues" evidence="9">
    <location>
        <begin position="257"/>
        <end position="278"/>
    </location>
</feature>
<keyword evidence="3 10" id="KW-0812">Transmembrane</keyword>
<keyword evidence="4" id="KW-0732">Signal</keyword>
<comment type="subcellular location">
    <subcellularLocation>
        <location evidence="1">Membrane</location>
    </subcellularLocation>
</comment>
<reference evidence="12" key="1">
    <citation type="submission" date="2021-01" db="EMBL/GenBank/DDBJ databases">
        <title>Adiantum capillus-veneris genome.</title>
        <authorList>
            <person name="Fang Y."/>
            <person name="Liao Q."/>
        </authorList>
    </citation>
    <scope>NUCLEOTIDE SEQUENCE</scope>
    <source>
        <strain evidence="12">H3</strain>
        <tissue evidence="12">Leaf</tissue>
    </source>
</reference>
<sequence>MELTIRVSATMTSVHNLCIVVYAMIWLTASASVEAFTDSQDVYALNELYNSLSSPFLNGWNGAGGDPCAENWEGVACAGPNVTLLNMTGLGLTGGLGSALQNLTALIVLDLSNNLLSGGLPVQLPPHVQQIDLSINQFTGNLPLALAELDNLVNLNISSNLLSGNLLDMFTSLEGLSSLDLSSNDFDGSLPPSFAALTNLNHLYLQDNSFSGSVNVLAKLPLTDLDLSNNSFTGWIPSDLKQFPPSKFTGNSFNTSPAPPPPPPLSVPPPPPPPPPAGPKSHSIAENSHSSQQTKSLGSYLTVGRLIGIAVASLLAVAVAVLVICFFVSRKRSTDRNDKYDAERSWHGTIIPSWKGDQKQSYIRAQHQKEELEELEPVVKAPAKAYSSIPETIALKPPPVPFEVIKLEKHKESTTKMHTIGGKTAVAAHAYTIADLQLATQSFAEENLIGDGTLGKVYKGQLRNGQLIAIKKLDYSITRMGQEDFLEFLSEISRFRHENIVELVGYCVEHGEHLLVYNFVGNGSVHENLHSDLDNKKRLSWISRVKIALGTARALEYLHETCKPPVVHRNLTSNNILLDDNLIPHLSDCGLSNYYQHEQASAEYLGYSAPEHTSLGIYTTESDIYSFGVVMLELLTGRRALDSSKPRSEQSLVRWAVPQLCDIDALTKMLDPSIEGTYSKKSMSRFADVISQCVQTDPKFRPSMGEVVQCLEQVQEM</sequence>
<evidence type="ECO:0000256" key="6">
    <source>
        <dbReference type="ARBA" id="ARBA00022989"/>
    </source>
</evidence>
<accession>A0A9D4UG77</accession>
<dbReference type="FunFam" id="3.80.10.10:FF:000062">
    <property type="entry name" value="protein STRUBBELIG-RECEPTOR FAMILY 3"/>
    <property type="match status" value="1"/>
</dbReference>
<dbReference type="Gene3D" id="3.30.200.20">
    <property type="entry name" value="Phosphorylase Kinase, domain 1"/>
    <property type="match status" value="1"/>
</dbReference>
<keyword evidence="2" id="KW-0433">Leucine-rich repeat</keyword>
<dbReference type="InterPro" id="IPR001611">
    <property type="entry name" value="Leu-rich_rpt"/>
</dbReference>
<keyword evidence="6 10" id="KW-1133">Transmembrane helix</keyword>
<evidence type="ECO:0000256" key="1">
    <source>
        <dbReference type="ARBA" id="ARBA00004370"/>
    </source>
</evidence>
<name>A0A9D4UG77_ADICA</name>
<dbReference type="InterPro" id="IPR032675">
    <property type="entry name" value="LRR_dom_sf"/>
</dbReference>
<feature type="region of interest" description="Disordered" evidence="9">
    <location>
        <begin position="247"/>
        <end position="291"/>
    </location>
</feature>
<evidence type="ECO:0000259" key="11">
    <source>
        <dbReference type="PROSITE" id="PS50011"/>
    </source>
</evidence>
<dbReference type="PANTHER" id="PTHR48007">
    <property type="entry name" value="LEUCINE-RICH REPEAT RECEPTOR-LIKE PROTEIN KINASE PXC1"/>
    <property type="match status" value="1"/>
</dbReference>
<keyword evidence="7 10" id="KW-0472">Membrane</keyword>
<keyword evidence="13" id="KW-1185">Reference proteome</keyword>
<dbReference type="EMBL" id="JABFUD020000017">
    <property type="protein sequence ID" value="KAI5066903.1"/>
    <property type="molecule type" value="Genomic_DNA"/>
</dbReference>
<evidence type="ECO:0000256" key="10">
    <source>
        <dbReference type="SAM" id="Phobius"/>
    </source>
</evidence>
<protein>
    <recommendedName>
        <fullName evidence="11">Protein kinase domain-containing protein</fullName>
    </recommendedName>
</protein>
<dbReference type="PROSITE" id="PS50011">
    <property type="entry name" value="PROTEIN_KINASE_DOM"/>
    <property type="match status" value="1"/>
</dbReference>
<evidence type="ECO:0000256" key="2">
    <source>
        <dbReference type="ARBA" id="ARBA00022614"/>
    </source>
</evidence>
<dbReference type="GO" id="GO:0004672">
    <property type="term" value="F:protein kinase activity"/>
    <property type="evidence" value="ECO:0007669"/>
    <property type="project" value="InterPro"/>
</dbReference>
<dbReference type="FunFam" id="1.10.510.10:FF:000095">
    <property type="entry name" value="protein STRUBBELIG-RECEPTOR FAMILY 8"/>
    <property type="match status" value="1"/>
</dbReference>
<evidence type="ECO:0000256" key="8">
    <source>
        <dbReference type="ARBA" id="ARBA00023170"/>
    </source>
</evidence>
<dbReference type="Pfam" id="PF07714">
    <property type="entry name" value="PK_Tyr_Ser-Thr"/>
    <property type="match status" value="1"/>
</dbReference>
<feature type="domain" description="Protein kinase" evidence="11">
    <location>
        <begin position="443"/>
        <end position="717"/>
    </location>
</feature>
<dbReference type="Gene3D" id="1.10.510.10">
    <property type="entry name" value="Transferase(Phosphotransferase) domain 1"/>
    <property type="match status" value="1"/>
</dbReference>
<comment type="caution">
    <text evidence="12">The sequence shown here is derived from an EMBL/GenBank/DDBJ whole genome shotgun (WGS) entry which is preliminary data.</text>
</comment>
<evidence type="ECO:0000313" key="13">
    <source>
        <dbReference type="Proteomes" id="UP000886520"/>
    </source>
</evidence>
<dbReference type="InterPro" id="IPR011009">
    <property type="entry name" value="Kinase-like_dom_sf"/>
</dbReference>
<dbReference type="OrthoDB" id="676979at2759"/>
<dbReference type="Proteomes" id="UP000886520">
    <property type="component" value="Chromosome 17"/>
</dbReference>
<dbReference type="CDD" id="cd14066">
    <property type="entry name" value="STKc_IRAK"/>
    <property type="match status" value="1"/>
</dbReference>
<evidence type="ECO:0000313" key="12">
    <source>
        <dbReference type="EMBL" id="KAI5066903.1"/>
    </source>
</evidence>
<evidence type="ECO:0000256" key="7">
    <source>
        <dbReference type="ARBA" id="ARBA00023136"/>
    </source>
</evidence>
<gene>
    <name evidence="12" type="ORF">GOP47_0017431</name>
</gene>
<organism evidence="12 13">
    <name type="scientific">Adiantum capillus-veneris</name>
    <name type="common">Maidenhair fern</name>
    <dbReference type="NCBI Taxonomy" id="13818"/>
    <lineage>
        <taxon>Eukaryota</taxon>
        <taxon>Viridiplantae</taxon>
        <taxon>Streptophyta</taxon>
        <taxon>Embryophyta</taxon>
        <taxon>Tracheophyta</taxon>
        <taxon>Polypodiopsida</taxon>
        <taxon>Polypodiidae</taxon>
        <taxon>Polypodiales</taxon>
        <taxon>Pteridineae</taxon>
        <taxon>Pteridaceae</taxon>
        <taxon>Vittarioideae</taxon>
        <taxon>Adiantum</taxon>
    </lineage>
</organism>
<feature type="transmembrane region" description="Helical" evidence="10">
    <location>
        <begin position="306"/>
        <end position="329"/>
    </location>
</feature>